<dbReference type="SUPFAM" id="SSF53335">
    <property type="entry name" value="S-adenosyl-L-methionine-dependent methyltransferases"/>
    <property type="match status" value="1"/>
</dbReference>
<gene>
    <name evidence="4" type="ORF">GCM10010502_20610</name>
</gene>
<sequence>MSDTPSHPSSPSSSSPASSAASSASAHLSATAEAYDAVAVRYADHVKDGLAHLPLDRSFVTAFADLVRAAGPALVADLGCGPGYLTAALRKEGLDAFGIDLSPALIAIARRTYPGVRFEVGSMAALETADGALGGVVSWYSLIHTPPEQLPSYLAEFRRVLAPGGYALLGFFESEGAPVTPFDHKVTTAYRWPLDTLAALAAEAGFTETARMLRCPGDGERFRRGHLILRAAE</sequence>
<dbReference type="InterPro" id="IPR029063">
    <property type="entry name" value="SAM-dependent_MTases_sf"/>
</dbReference>
<dbReference type="OrthoDB" id="9805171at2"/>
<dbReference type="EMBL" id="BMUB01000004">
    <property type="protein sequence ID" value="GGU69359.1"/>
    <property type="molecule type" value="Genomic_DNA"/>
</dbReference>
<reference evidence="4" key="1">
    <citation type="journal article" date="2014" name="Int. J. Syst. Evol. Microbiol.">
        <title>Complete genome sequence of Corynebacterium casei LMG S-19264T (=DSM 44701T), isolated from a smear-ripened cheese.</title>
        <authorList>
            <consortium name="US DOE Joint Genome Institute (JGI-PGF)"/>
            <person name="Walter F."/>
            <person name="Albersmeier A."/>
            <person name="Kalinowski J."/>
            <person name="Ruckert C."/>
        </authorList>
    </citation>
    <scope>NUCLEOTIDE SEQUENCE</scope>
    <source>
        <strain evidence="4">JCM 4434</strain>
    </source>
</reference>
<dbReference type="Proteomes" id="UP000610124">
    <property type="component" value="Unassembled WGS sequence"/>
</dbReference>
<evidence type="ECO:0000259" key="3">
    <source>
        <dbReference type="Pfam" id="PF13649"/>
    </source>
</evidence>
<keyword evidence="4" id="KW-0489">Methyltransferase</keyword>
<accession>A0A8H9LNG4</accession>
<name>A0A8H9LNG4_KITAU</name>
<organism evidence="4 5">
    <name type="scientific">Kitasatospora aureofaciens</name>
    <name type="common">Streptomyces aureofaciens</name>
    <dbReference type="NCBI Taxonomy" id="1894"/>
    <lineage>
        <taxon>Bacteria</taxon>
        <taxon>Bacillati</taxon>
        <taxon>Actinomycetota</taxon>
        <taxon>Actinomycetes</taxon>
        <taxon>Kitasatosporales</taxon>
        <taxon>Streptomycetaceae</taxon>
        <taxon>Kitasatospora</taxon>
    </lineage>
</organism>
<comment type="caution">
    <text evidence="4">The sequence shown here is derived from an EMBL/GenBank/DDBJ whole genome shotgun (WGS) entry which is preliminary data.</text>
</comment>
<dbReference type="GO" id="GO:0008168">
    <property type="term" value="F:methyltransferase activity"/>
    <property type="evidence" value="ECO:0007669"/>
    <property type="project" value="UniProtKB-KW"/>
</dbReference>
<evidence type="ECO:0000313" key="4">
    <source>
        <dbReference type="EMBL" id="GGU69359.1"/>
    </source>
</evidence>
<dbReference type="CDD" id="cd02440">
    <property type="entry name" value="AdoMet_MTases"/>
    <property type="match status" value="1"/>
</dbReference>
<evidence type="ECO:0000256" key="1">
    <source>
        <dbReference type="ARBA" id="ARBA00022679"/>
    </source>
</evidence>
<dbReference type="GO" id="GO:0017000">
    <property type="term" value="P:antibiotic biosynthetic process"/>
    <property type="evidence" value="ECO:0007669"/>
    <property type="project" value="UniProtKB-ARBA"/>
</dbReference>
<dbReference type="Gene3D" id="3.40.50.150">
    <property type="entry name" value="Vaccinia Virus protein VP39"/>
    <property type="match status" value="1"/>
</dbReference>
<dbReference type="InterPro" id="IPR041698">
    <property type="entry name" value="Methyltransf_25"/>
</dbReference>
<evidence type="ECO:0000256" key="2">
    <source>
        <dbReference type="SAM" id="MobiDB-lite"/>
    </source>
</evidence>
<keyword evidence="1 4" id="KW-0808">Transferase</keyword>
<protein>
    <submittedName>
        <fullName evidence="4">Methyltransferase</fullName>
    </submittedName>
</protein>
<dbReference type="AlphaFoldDB" id="A0A8H9LNG4"/>
<dbReference type="PANTHER" id="PTHR43861">
    <property type="entry name" value="TRANS-ACONITATE 2-METHYLTRANSFERASE-RELATED"/>
    <property type="match status" value="1"/>
</dbReference>
<evidence type="ECO:0000313" key="5">
    <source>
        <dbReference type="Proteomes" id="UP000610124"/>
    </source>
</evidence>
<reference evidence="4" key="2">
    <citation type="submission" date="2020-09" db="EMBL/GenBank/DDBJ databases">
        <authorList>
            <person name="Sun Q."/>
            <person name="Ohkuma M."/>
        </authorList>
    </citation>
    <scope>NUCLEOTIDE SEQUENCE</scope>
    <source>
        <strain evidence="4">JCM 4434</strain>
    </source>
</reference>
<dbReference type="GO" id="GO:0032259">
    <property type="term" value="P:methylation"/>
    <property type="evidence" value="ECO:0007669"/>
    <property type="project" value="UniProtKB-KW"/>
</dbReference>
<feature type="domain" description="Methyltransferase" evidence="3">
    <location>
        <begin position="75"/>
        <end position="165"/>
    </location>
</feature>
<dbReference type="Pfam" id="PF13649">
    <property type="entry name" value="Methyltransf_25"/>
    <property type="match status" value="1"/>
</dbReference>
<feature type="region of interest" description="Disordered" evidence="2">
    <location>
        <begin position="1"/>
        <end position="20"/>
    </location>
</feature>
<proteinExistence type="predicted"/>